<keyword evidence="2" id="KW-1185">Reference proteome</keyword>
<evidence type="ECO:0000313" key="2">
    <source>
        <dbReference type="Proteomes" id="UP000475862"/>
    </source>
</evidence>
<dbReference type="AlphaFoldDB" id="A0A6G0T6G4"/>
<sequence length="229" mass="27418">MDSKIKGFDYNDELVISLHYYLVKLLNIIAIQRYPLNKCLVLRNRFQLDNNECIMVFRVAQNGTMLITLSANETETFKLTEISFRAIMYLCIFYIIPEKEINSGRSDKCIDFATIDSKNSLILENGKKQKKKKNRKRGNFYLFKDITNFFKLQMFDWILQIRFHWEKLKFLRAVYTNYDLFVLKKKTVIDFYTFFFRSNKTEKVTYLVFSKRSQDSYQTLKLTTQIGGF</sequence>
<evidence type="ECO:0000313" key="1">
    <source>
        <dbReference type="EMBL" id="KAE9526182.1"/>
    </source>
</evidence>
<organism evidence="1 2">
    <name type="scientific">Aphis glycines</name>
    <name type="common">Soybean aphid</name>
    <dbReference type="NCBI Taxonomy" id="307491"/>
    <lineage>
        <taxon>Eukaryota</taxon>
        <taxon>Metazoa</taxon>
        <taxon>Ecdysozoa</taxon>
        <taxon>Arthropoda</taxon>
        <taxon>Hexapoda</taxon>
        <taxon>Insecta</taxon>
        <taxon>Pterygota</taxon>
        <taxon>Neoptera</taxon>
        <taxon>Paraneoptera</taxon>
        <taxon>Hemiptera</taxon>
        <taxon>Sternorrhyncha</taxon>
        <taxon>Aphidomorpha</taxon>
        <taxon>Aphidoidea</taxon>
        <taxon>Aphididae</taxon>
        <taxon>Aphidini</taxon>
        <taxon>Aphis</taxon>
        <taxon>Aphis</taxon>
    </lineage>
</organism>
<accession>A0A6G0T6G4</accession>
<reference evidence="1 2" key="1">
    <citation type="submission" date="2019-08" db="EMBL/GenBank/DDBJ databases">
        <title>The genome of the soybean aphid Biotype 1, its phylome, world population structure and adaptation to the North American continent.</title>
        <authorList>
            <person name="Giordano R."/>
            <person name="Donthu R.K."/>
            <person name="Hernandez A.G."/>
            <person name="Wright C.L."/>
            <person name="Zimin A.V."/>
        </authorList>
    </citation>
    <scope>NUCLEOTIDE SEQUENCE [LARGE SCALE GENOMIC DNA]</scope>
    <source>
        <tissue evidence="1">Whole aphids</tissue>
    </source>
</reference>
<name>A0A6G0T6G4_APHGL</name>
<comment type="caution">
    <text evidence="1">The sequence shown here is derived from an EMBL/GenBank/DDBJ whole genome shotgun (WGS) entry which is preliminary data.</text>
</comment>
<proteinExistence type="predicted"/>
<dbReference type="EMBL" id="VYZN01000055">
    <property type="protein sequence ID" value="KAE9526182.1"/>
    <property type="molecule type" value="Genomic_DNA"/>
</dbReference>
<protein>
    <submittedName>
        <fullName evidence="1">Uncharacterized protein</fullName>
    </submittedName>
</protein>
<dbReference type="Proteomes" id="UP000475862">
    <property type="component" value="Unassembled WGS sequence"/>
</dbReference>
<gene>
    <name evidence="1" type="ORF">AGLY_013813</name>
</gene>